<dbReference type="Pfam" id="PF02928">
    <property type="entry name" value="zf-C5HC2"/>
    <property type="match status" value="1"/>
</dbReference>
<gene>
    <name evidence="4" type="ORF">Cgig2_029034</name>
</gene>
<dbReference type="PANTHER" id="PTHR10694">
    <property type="entry name" value="LYSINE-SPECIFIC DEMETHYLASE"/>
    <property type="match status" value="1"/>
</dbReference>
<keyword evidence="5" id="KW-1185">Reference proteome</keyword>
<dbReference type="PANTHER" id="PTHR10694:SF33">
    <property type="entry name" value="LYSINE-SPECIFIC DEMETHYLASE 5"/>
    <property type="match status" value="1"/>
</dbReference>
<dbReference type="InterPro" id="IPR003347">
    <property type="entry name" value="JmjC_dom"/>
</dbReference>
<keyword evidence="1" id="KW-0479">Metal-binding</keyword>
<dbReference type="SUPFAM" id="SSF51197">
    <property type="entry name" value="Clavaminate synthase-like"/>
    <property type="match status" value="1"/>
</dbReference>
<name>A0A9Q1Q827_9CARY</name>
<sequence length="655" mass="74024">MLSLLSIYAVSETLSSSQIGLKAFGNSNTGTERYPCFCVITPLFFLIRTFLTRIFSQGVTDPMLYIGMLFSMFAWHVEDHYLYSINYHHCGASKTWYGIPGGAALNFEKVVQEHVYNEDILSADGVDGAFDVLLGKTTLFPPSILLEHSVPVYKAIQNPGEFVITFPRAYHAGFSHGFNCGEAVNFAIGDWFPLGALASRRYAFLNRVPLLPHEELLCKEAVLVFRSYELVNPDYSTTDPVSQHLVKVSFVQLMRFQHRARWCLFRAKLCSDVLTDSHGTILCSQCKRDCYIAHINCSCLLHPVCLRHDVNSLVFPCGGSCTLVLREDLPVLESVAKKFEQDDRVVEELKHSTRNDDLDWLSTFFPIEEDAYHLYCDIEFEPYRCSYTSTDLSRKLEHVSEDHPISIATAENATNMLDTSLSFAASTLCSFQAQGHTNSKVINYDKGISRNTSQYSFSSLAYNGCLKSTQEDHHAPEVVPNVDRCSDDSDSEIFRVKRRSSLKVERRNVNNGMKVDHAKNQFFQFHCSCEIYGDQMELLVSTQGQKRLKKIQSEGQSGKVRPVSYCSSNYWKSDVRLRDTTVSYTRDGPVKGAAIKAKRTASDALVFKQIEHATNGRFQHHSEKMMKELPPVKIAPKRLKVKGPSVCHLGNSWLD</sequence>
<dbReference type="Pfam" id="PF02373">
    <property type="entry name" value="JmjC"/>
    <property type="match status" value="1"/>
</dbReference>
<accession>A0A9Q1Q827</accession>
<dbReference type="GO" id="GO:0046872">
    <property type="term" value="F:metal ion binding"/>
    <property type="evidence" value="ECO:0007669"/>
    <property type="project" value="UniProtKB-KW"/>
</dbReference>
<dbReference type="OrthoDB" id="1678912at2759"/>
<proteinExistence type="predicted"/>
<dbReference type="Gene3D" id="2.60.120.650">
    <property type="entry name" value="Cupin"/>
    <property type="match status" value="1"/>
</dbReference>
<dbReference type="PROSITE" id="PS51184">
    <property type="entry name" value="JMJC"/>
    <property type="match status" value="1"/>
</dbReference>
<dbReference type="GO" id="GO:0141052">
    <property type="term" value="F:histone H3 demethylase activity"/>
    <property type="evidence" value="ECO:0007669"/>
    <property type="project" value="UniProtKB-ARBA"/>
</dbReference>
<evidence type="ECO:0000313" key="4">
    <source>
        <dbReference type="EMBL" id="KAJ8431626.1"/>
    </source>
</evidence>
<feature type="domain" description="JmjC" evidence="3">
    <location>
        <begin position="30"/>
        <end position="203"/>
    </location>
</feature>
<evidence type="ECO:0000259" key="3">
    <source>
        <dbReference type="PROSITE" id="PS51184"/>
    </source>
</evidence>
<evidence type="ECO:0000256" key="1">
    <source>
        <dbReference type="ARBA" id="ARBA00022723"/>
    </source>
</evidence>
<dbReference type="Proteomes" id="UP001153076">
    <property type="component" value="Unassembled WGS sequence"/>
</dbReference>
<dbReference type="GO" id="GO:0000785">
    <property type="term" value="C:chromatin"/>
    <property type="evidence" value="ECO:0007669"/>
    <property type="project" value="TreeGrafter"/>
</dbReference>
<comment type="caution">
    <text evidence="4">The sequence shown here is derived from an EMBL/GenBank/DDBJ whole genome shotgun (WGS) entry which is preliminary data.</text>
</comment>
<dbReference type="AlphaFoldDB" id="A0A9Q1Q827"/>
<dbReference type="SMART" id="SM00558">
    <property type="entry name" value="JmjC"/>
    <property type="match status" value="1"/>
</dbReference>
<reference evidence="4" key="1">
    <citation type="submission" date="2022-04" db="EMBL/GenBank/DDBJ databases">
        <title>Carnegiea gigantea Genome sequencing and assembly v2.</title>
        <authorList>
            <person name="Copetti D."/>
            <person name="Sanderson M.J."/>
            <person name="Burquez A."/>
            <person name="Wojciechowski M.F."/>
        </authorList>
    </citation>
    <scope>NUCLEOTIDE SEQUENCE</scope>
    <source>
        <strain evidence="4">SGP5-SGP5p</strain>
        <tissue evidence="4">Aerial part</tissue>
    </source>
</reference>
<organism evidence="4 5">
    <name type="scientific">Carnegiea gigantea</name>
    <dbReference type="NCBI Taxonomy" id="171969"/>
    <lineage>
        <taxon>Eukaryota</taxon>
        <taxon>Viridiplantae</taxon>
        <taxon>Streptophyta</taxon>
        <taxon>Embryophyta</taxon>
        <taxon>Tracheophyta</taxon>
        <taxon>Spermatophyta</taxon>
        <taxon>Magnoliopsida</taxon>
        <taxon>eudicotyledons</taxon>
        <taxon>Gunneridae</taxon>
        <taxon>Pentapetalae</taxon>
        <taxon>Caryophyllales</taxon>
        <taxon>Cactineae</taxon>
        <taxon>Cactaceae</taxon>
        <taxon>Cactoideae</taxon>
        <taxon>Echinocereeae</taxon>
        <taxon>Carnegiea</taxon>
    </lineage>
</organism>
<evidence type="ECO:0000256" key="2">
    <source>
        <dbReference type="ARBA" id="ARBA00023004"/>
    </source>
</evidence>
<dbReference type="InterPro" id="IPR004198">
    <property type="entry name" value="Znf_C5HC2"/>
</dbReference>
<protein>
    <recommendedName>
        <fullName evidence="3">JmjC domain-containing protein</fullName>
    </recommendedName>
</protein>
<dbReference type="EMBL" id="JAKOGI010000678">
    <property type="protein sequence ID" value="KAJ8431626.1"/>
    <property type="molecule type" value="Genomic_DNA"/>
</dbReference>
<evidence type="ECO:0000313" key="5">
    <source>
        <dbReference type="Proteomes" id="UP001153076"/>
    </source>
</evidence>
<dbReference type="GO" id="GO:0010468">
    <property type="term" value="P:regulation of gene expression"/>
    <property type="evidence" value="ECO:0007669"/>
    <property type="project" value="TreeGrafter"/>
</dbReference>
<dbReference type="GO" id="GO:0005634">
    <property type="term" value="C:nucleus"/>
    <property type="evidence" value="ECO:0007669"/>
    <property type="project" value="TreeGrafter"/>
</dbReference>
<keyword evidence="2" id="KW-0408">Iron</keyword>